<name>A0A7M5V2R9_9CNID</name>
<evidence type="ECO:0000313" key="3">
    <source>
        <dbReference type="Proteomes" id="UP000594262"/>
    </source>
</evidence>
<feature type="compositionally biased region" description="Basic and acidic residues" evidence="1">
    <location>
        <begin position="148"/>
        <end position="167"/>
    </location>
</feature>
<feature type="region of interest" description="Disordered" evidence="1">
    <location>
        <begin position="148"/>
        <end position="394"/>
    </location>
</feature>
<feature type="region of interest" description="Disordered" evidence="1">
    <location>
        <begin position="525"/>
        <end position="584"/>
    </location>
</feature>
<keyword evidence="3" id="KW-1185">Reference proteome</keyword>
<feature type="region of interest" description="Disordered" evidence="1">
    <location>
        <begin position="55"/>
        <end position="75"/>
    </location>
</feature>
<feature type="compositionally biased region" description="Polar residues" evidence="1">
    <location>
        <begin position="292"/>
        <end position="307"/>
    </location>
</feature>
<dbReference type="EnsemblMetazoa" id="CLYHEMT002462.1">
    <property type="protein sequence ID" value="CLYHEMP002462.1"/>
    <property type="gene ID" value="CLYHEMG002462"/>
</dbReference>
<dbReference type="GeneID" id="136819727"/>
<feature type="region of interest" description="Disordered" evidence="1">
    <location>
        <begin position="433"/>
        <end position="475"/>
    </location>
</feature>
<dbReference type="AlphaFoldDB" id="A0A7M5V2R9"/>
<feature type="compositionally biased region" description="Polar residues" evidence="1">
    <location>
        <begin position="267"/>
        <end position="279"/>
    </location>
</feature>
<evidence type="ECO:0000256" key="1">
    <source>
        <dbReference type="SAM" id="MobiDB-lite"/>
    </source>
</evidence>
<feature type="compositionally biased region" description="Basic residues" evidence="1">
    <location>
        <begin position="567"/>
        <end position="576"/>
    </location>
</feature>
<dbReference type="RefSeq" id="XP_066932074.1">
    <property type="nucleotide sequence ID" value="XM_067075973.1"/>
</dbReference>
<dbReference type="Proteomes" id="UP000594262">
    <property type="component" value="Unplaced"/>
</dbReference>
<evidence type="ECO:0000313" key="2">
    <source>
        <dbReference type="EnsemblMetazoa" id="CLYHEMP002462.1"/>
    </source>
</evidence>
<feature type="compositionally biased region" description="Basic and acidic residues" evidence="1">
    <location>
        <begin position="433"/>
        <end position="458"/>
    </location>
</feature>
<feature type="compositionally biased region" description="Basic and acidic residues" evidence="1">
    <location>
        <begin position="180"/>
        <end position="222"/>
    </location>
</feature>
<reference evidence="2" key="1">
    <citation type="submission" date="2021-01" db="UniProtKB">
        <authorList>
            <consortium name="EnsemblMetazoa"/>
        </authorList>
    </citation>
    <scope>IDENTIFICATION</scope>
</reference>
<accession>A0A7M5V2R9</accession>
<proteinExistence type="predicted"/>
<sequence length="584" mass="66773">MGPPMSPANFEQDFIKQCLHEEKKCTNCGKIFTVESPNHTPVRKTLSSGTYYGTYTRSVDRDGSKDTVSESEVSDTDWSCNRGRCSYLVKYSVNGVFKGQTRFSYNSVGFDDGASSLRQSSVTSIGSSFGAFEEEASSVEENYGRHDDAFEDAKDNGGDDHHDERDNTTYQRSLSPQFEGQDKSDEPEVNEFHGEKQKTSRKERCRENTLRSQRTNEKKVEEVAVNENLNPEILKNREIENKGRTDSPLSHVRNESPATGDSEKNHPTISTKRNNSASKKQPAFNDFRLSTARKTSSKIQQKLSMFASTDEKQEKARKNSVKGLKQLQEDEIRQGSTFANLPDSKRKRIQQQLLDSMFRYAEKKYSGRKQTTSRSRNPTASGKEDSSETPERDYGLYLKSLKTQMNYANDKVATIRKQKQEIERQLAEAEQECKSHKKNYEEAVEEHENAIKEGREIEPPADFTSPTRKHSTDRMRRKLSEDLKDEVLTITRDCIANKSDQPTQKQELNQDFATNANETNEIVIPSGHHLDNKDDDTTYQPITTLSDDHVTNNDDGYENHLPQPSATRRKRRLRNRRYAEEQSV</sequence>
<protein>
    <submittedName>
        <fullName evidence="2">Uncharacterized protein</fullName>
    </submittedName>
</protein>
<feature type="compositionally biased region" description="Basic and acidic residues" evidence="1">
    <location>
        <begin position="382"/>
        <end position="394"/>
    </location>
</feature>
<feature type="compositionally biased region" description="Polar residues" evidence="1">
    <location>
        <begin position="168"/>
        <end position="178"/>
    </location>
</feature>
<feature type="compositionally biased region" description="Basic and acidic residues" evidence="1">
    <location>
        <begin position="234"/>
        <end position="245"/>
    </location>
</feature>
<feature type="compositionally biased region" description="Basic and acidic residues" evidence="1">
    <location>
        <begin position="58"/>
        <end position="68"/>
    </location>
</feature>
<feature type="compositionally biased region" description="Polar residues" evidence="1">
    <location>
        <begin position="368"/>
        <end position="380"/>
    </location>
</feature>
<organism evidence="2 3">
    <name type="scientific">Clytia hemisphaerica</name>
    <dbReference type="NCBI Taxonomy" id="252671"/>
    <lineage>
        <taxon>Eukaryota</taxon>
        <taxon>Metazoa</taxon>
        <taxon>Cnidaria</taxon>
        <taxon>Hydrozoa</taxon>
        <taxon>Hydroidolina</taxon>
        <taxon>Leptothecata</taxon>
        <taxon>Obeliida</taxon>
        <taxon>Clytiidae</taxon>
        <taxon>Clytia</taxon>
    </lineage>
</organism>